<gene>
    <name evidence="1" type="ORF">BCR44DRAFT_34047</name>
</gene>
<reference evidence="1 2" key="1">
    <citation type="submission" date="2016-07" db="EMBL/GenBank/DDBJ databases">
        <title>Pervasive Adenine N6-methylation of Active Genes in Fungi.</title>
        <authorList>
            <consortium name="DOE Joint Genome Institute"/>
            <person name="Mondo S.J."/>
            <person name="Dannebaum R.O."/>
            <person name="Kuo R.C."/>
            <person name="Labutti K."/>
            <person name="Haridas S."/>
            <person name="Kuo A."/>
            <person name="Salamov A."/>
            <person name="Ahrendt S.R."/>
            <person name="Lipzen A."/>
            <person name="Sullivan W."/>
            <person name="Andreopoulos W.B."/>
            <person name="Clum A."/>
            <person name="Lindquist E."/>
            <person name="Daum C."/>
            <person name="Ramamoorthy G.K."/>
            <person name="Gryganskyi A."/>
            <person name="Culley D."/>
            <person name="Magnuson J.K."/>
            <person name="James T.Y."/>
            <person name="O'Malley M.A."/>
            <person name="Stajich J.E."/>
            <person name="Spatafora J.W."/>
            <person name="Visel A."/>
            <person name="Grigoriev I.V."/>
        </authorList>
    </citation>
    <scope>NUCLEOTIDE SEQUENCE [LARGE SCALE GENOMIC DNA]</scope>
    <source>
        <strain evidence="1 2">PL171</strain>
    </source>
</reference>
<evidence type="ECO:0000313" key="2">
    <source>
        <dbReference type="Proteomes" id="UP000193411"/>
    </source>
</evidence>
<proteinExistence type="predicted"/>
<dbReference type="Proteomes" id="UP000193411">
    <property type="component" value="Unassembled WGS sequence"/>
</dbReference>
<dbReference type="EMBL" id="MCFL01000009">
    <property type="protein sequence ID" value="ORZ38239.1"/>
    <property type="molecule type" value="Genomic_DNA"/>
</dbReference>
<keyword evidence="2" id="KW-1185">Reference proteome</keyword>
<evidence type="ECO:0000313" key="1">
    <source>
        <dbReference type="EMBL" id="ORZ38239.1"/>
    </source>
</evidence>
<comment type="caution">
    <text evidence="1">The sequence shown here is derived from an EMBL/GenBank/DDBJ whole genome shotgun (WGS) entry which is preliminary data.</text>
</comment>
<sequence>MIRAAVAKPLKRQLANWIRSMLVIARLRPVFARSFTRRQVAVKLLPADGSQAPY</sequence>
<organism evidence="1 2">
    <name type="scientific">Catenaria anguillulae PL171</name>
    <dbReference type="NCBI Taxonomy" id="765915"/>
    <lineage>
        <taxon>Eukaryota</taxon>
        <taxon>Fungi</taxon>
        <taxon>Fungi incertae sedis</taxon>
        <taxon>Blastocladiomycota</taxon>
        <taxon>Blastocladiomycetes</taxon>
        <taxon>Blastocladiales</taxon>
        <taxon>Catenariaceae</taxon>
        <taxon>Catenaria</taxon>
    </lineage>
</organism>
<accession>A0A1Y2HUR2</accession>
<feature type="non-terminal residue" evidence="1">
    <location>
        <position position="54"/>
    </location>
</feature>
<protein>
    <submittedName>
        <fullName evidence="1">Uncharacterized protein</fullName>
    </submittedName>
</protein>
<name>A0A1Y2HUR2_9FUNG</name>
<dbReference type="AlphaFoldDB" id="A0A1Y2HUR2"/>